<name>A0AAW2IG12_9NEOP</name>
<feature type="signal peptide" evidence="1">
    <location>
        <begin position="1"/>
        <end position="20"/>
    </location>
</feature>
<dbReference type="PROSITE" id="PS51257">
    <property type="entry name" value="PROKAR_LIPOPROTEIN"/>
    <property type="match status" value="1"/>
</dbReference>
<dbReference type="Pfam" id="PF16033">
    <property type="entry name" value="DUF4789"/>
    <property type="match status" value="2"/>
</dbReference>
<keyword evidence="1" id="KW-0732">Signal</keyword>
<sequence length="264" mass="29560">MYCSGKSVVFLCVVLSGCYCASVAVKDKEIECYAQEKVYHEESDQCYKLAVKGPCEAGKWLVLEKNPKRINPICVQEKCKDGEYYMPNTQTCVESKNKAMVCGEWQGVELINNVFGEGECVCTREPWRTRIGGDKNCYQLYTRGPCAAGQVVALPKNDTTEAACVNDPCLNFKKPGYDVVLAPSENGTCYELGTRGPCPEGLTFKVHVSSLKPSCVSLTTTIFSLQRPQNCYQDENGDCQKRVTNNRRREAEKFQKELFNAIRN</sequence>
<reference evidence="3" key="1">
    <citation type="journal article" date="2024" name="Gigascience">
        <title>Chromosome-level genome of the poultry shaft louse Menopon gallinae provides insight into the host-switching and adaptive evolution of parasitic lice.</title>
        <authorList>
            <person name="Xu Y."/>
            <person name="Ma L."/>
            <person name="Liu S."/>
            <person name="Liang Y."/>
            <person name="Liu Q."/>
            <person name="He Z."/>
            <person name="Tian L."/>
            <person name="Duan Y."/>
            <person name="Cai W."/>
            <person name="Li H."/>
            <person name="Song F."/>
        </authorList>
    </citation>
    <scope>NUCLEOTIDE SEQUENCE</scope>
    <source>
        <strain evidence="3">Cailab_2023a</strain>
    </source>
</reference>
<protein>
    <recommendedName>
        <fullName evidence="2">DUF4789 domain-containing protein</fullName>
    </recommendedName>
</protein>
<feature type="domain" description="DUF4789" evidence="2">
    <location>
        <begin position="31"/>
        <end position="98"/>
    </location>
</feature>
<organism evidence="3">
    <name type="scientific">Menopon gallinae</name>
    <name type="common">poultry shaft louse</name>
    <dbReference type="NCBI Taxonomy" id="328185"/>
    <lineage>
        <taxon>Eukaryota</taxon>
        <taxon>Metazoa</taxon>
        <taxon>Ecdysozoa</taxon>
        <taxon>Arthropoda</taxon>
        <taxon>Hexapoda</taxon>
        <taxon>Insecta</taxon>
        <taxon>Pterygota</taxon>
        <taxon>Neoptera</taxon>
        <taxon>Paraneoptera</taxon>
        <taxon>Psocodea</taxon>
        <taxon>Troctomorpha</taxon>
        <taxon>Phthiraptera</taxon>
        <taxon>Amblycera</taxon>
        <taxon>Menoponidae</taxon>
        <taxon>Menopon</taxon>
    </lineage>
</organism>
<dbReference type="AlphaFoldDB" id="A0AAW2IG12"/>
<gene>
    <name evidence="3" type="ORF">PYX00_002196</name>
</gene>
<proteinExistence type="predicted"/>
<dbReference type="PANTHER" id="PTHR21177">
    <property type="entry name" value="IP06524P-RELATED"/>
    <property type="match status" value="1"/>
</dbReference>
<feature type="domain" description="DUF4789" evidence="2">
    <location>
        <begin position="112"/>
        <end position="198"/>
    </location>
</feature>
<dbReference type="PANTHER" id="PTHR21177:SF7">
    <property type="entry name" value="GH11627P"/>
    <property type="match status" value="1"/>
</dbReference>
<comment type="caution">
    <text evidence="3">The sequence shown here is derived from an EMBL/GenBank/DDBJ whole genome shotgun (WGS) entry which is preliminary data.</text>
</comment>
<dbReference type="InterPro" id="IPR031993">
    <property type="entry name" value="DUF4789"/>
</dbReference>
<evidence type="ECO:0000256" key="1">
    <source>
        <dbReference type="SAM" id="SignalP"/>
    </source>
</evidence>
<feature type="chain" id="PRO_5043430473" description="DUF4789 domain-containing protein" evidence="1">
    <location>
        <begin position="21"/>
        <end position="264"/>
    </location>
</feature>
<accession>A0AAW2IG12</accession>
<dbReference type="EMBL" id="JARGDH010000001">
    <property type="protein sequence ID" value="KAL0281100.1"/>
    <property type="molecule type" value="Genomic_DNA"/>
</dbReference>
<evidence type="ECO:0000313" key="3">
    <source>
        <dbReference type="EMBL" id="KAL0281100.1"/>
    </source>
</evidence>
<evidence type="ECO:0000259" key="2">
    <source>
        <dbReference type="Pfam" id="PF16033"/>
    </source>
</evidence>